<comment type="function">
    <text evidence="5">S-adenosyl-L-methionine-dependent protein-lysine N-methyltransferase that mono- and dimethylates elongation factor 1-alpha at 'Lys-316'. May play a role in intracellular transport.</text>
</comment>
<organism evidence="8 9">
    <name type="scientific">Hyphodiscus hymeniophilus</name>
    <dbReference type="NCBI Taxonomy" id="353542"/>
    <lineage>
        <taxon>Eukaryota</taxon>
        <taxon>Fungi</taxon>
        <taxon>Dikarya</taxon>
        <taxon>Ascomycota</taxon>
        <taxon>Pezizomycotina</taxon>
        <taxon>Leotiomycetes</taxon>
        <taxon>Helotiales</taxon>
        <taxon>Hyphodiscaceae</taxon>
        <taxon>Hyphodiscus</taxon>
    </lineage>
</organism>
<feature type="region of interest" description="Disordered" evidence="6">
    <location>
        <begin position="95"/>
        <end position="117"/>
    </location>
</feature>
<accession>A0A9P7B0M4</accession>
<keyword evidence="8" id="KW-0648">Protein biosynthesis</keyword>
<comment type="subcellular location">
    <subcellularLocation>
        <location evidence="5">Cytoplasm</location>
    </subcellularLocation>
</comment>
<evidence type="ECO:0000256" key="3">
    <source>
        <dbReference type="ARBA" id="ARBA00022679"/>
    </source>
</evidence>
<comment type="caution">
    <text evidence="8">The sequence shown here is derived from an EMBL/GenBank/DDBJ whole genome shotgun (WGS) entry which is preliminary data.</text>
</comment>
<evidence type="ECO:0000256" key="2">
    <source>
        <dbReference type="ARBA" id="ARBA00022603"/>
    </source>
</evidence>
<evidence type="ECO:0000256" key="5">
    <source>
        <dbReference type="HAMAP-Rule" id="MF_03188"/>
    </source>
</evidence>
<proteinExistence type="inferred from homology"/>
<evidence type="ECO:0000259" key="7">
    <source>
        <dbReference type="Pfam" id="PF13847"/>
    </source>
</evidence>
<comment type="similarity">
    <text evidence="5">Belongs to the class I-like SAM-binding methyltransferase superfamily. EFM4 family.</text>
</comment>
<evidence type="ECO:0000256" key="4">
    <source>
        <dbReference type="ARBA" id="ARBA00022691"/>
    </source>
</evidence>
<dbReference type="GO" id="GO:0005737">
    <property type="term" value="C:cytoplasm"/>
    <property type="evidence" value="ECO:0007669"/>
    <property type="project" value="UniProtKB-SubCell"/>
</dbReference>
<keyword evidence="5" id="KW-0813">Transport</keyword>
<dbReference type="PANTHER" id="PTHR12843:SF5">
    <property type="entry name" value="EEF1A LYSINE METHYLTRANSFERASE 2"/>
    <property type="match status" value="1"/>
</dbReference>
<feature type="compositionally biased region" description="Acidic residues" evidence="6">
    <location>
        <begin position="99"/>
        <end position="109"/>
    </location>
</feature>
<dbReference type="EC" id="2.1.1.-" evidence="5"/>
<dbReference type="InterPro" id="IPR025714">
    <property type="entry name" value="Methyltranfer_dom"/>
</dbReference>
<dbReference type="Gene3D" id="3.40.50.150">
    <property type="entry name" value="Vaccinia Virus protein VP39"/>
    <property type="match status" value="1"/>
</dbReference>
<evidence type="ECO:0000313" key="9">
    <source>
        <dbReference type="Proteomes" id="UP000785200"/>
    </source>
</evidence>
<keyword evidence="9" id="KW-1185">Reference proteome</keyword>
<dbReference type="InterPro" id="IPR029063">
    <property type="entry name" value="SAM-dependent_MTases_sf"/>
</dbReference>
<keyword evidence="4 5" id="KW-0949">S-adenosyl-L-methionine</keyword>
<dbReference type="PANTHER" id="PTHR12843">
    <property type="entry name" value="PROTEIN-LYSINE N-METHYLTRANSFERASE METTL10"/>
    <property type="match status" value="1"/>
</dbReference>
<dbReference type="HAMAP" id="MF_03188">
    <property type="entry name" value="Methyltr_EFM4"/>
    <property type="match status" value="1"/>
</dbReference>
<evidence type="ECO:0000256" key="6">
    <source>
        <dbReference type="SAM" id="MobiDB-lite"/>
    </source>
</evidence>
<dbReference type="SUPFAM" id="SSF53335">
    <property type="entry name" value="S-adenosyl-L-methionine-dependent methyltransferases"/>
    <property type="match status" value="1"/>
</dbReference>
<keyword evidence="3 5" id="KW-0808">Transferase</keyword>
<dbReference type="GO" id="GO:0016192">
    <property type="term" value="P:vesicle-mediated transport"/>
    <property type="evidence" value="ECO:0007669"/>
    <property type="project" value="UniProtKB-UniRule"/>
</dbReference>
<dbReference type="GO" id="GO:0032259">
    <property type="term" value="P:methylation"/>
    <property type="evidence" value="ECO:0007669"/>
    <property type="project" value="UniProtKB-KW"/>
</dbReference>
<protein>
    <recommendedName>
        <fullName evidence="5">Protein-lysine N-methyltransferase EFM4</fullName>
        <ecNumber evidence="5">2.1.1.-</ecNumber>
    </recommendedName>
    <alternativeName>
        <fullName evidence="5">Elongation factor methyltransferase 4</fullName>
    </alternativeName>
</protein>
<dbReference type="InterPro" id="IPR026635">
    <property type="entry name" value="Efm4/METTL10"/>
</dbReference>
<feature type="domain" description="Methyltransferase" evidence="7">
    <location>
        <begin position="75"/>
        <end position="230"/>
    </location>
</feature>
<name>A0A9P7B0M4_9HELO</name>
<evidence type="ECO:0000256" key="1">
    <source>
        <dbReference type="ARBA" id="ARBA00022490"/>
    </source>
</evidence>
<keyword evidence="2 5" id="KW-0489">Methyltransferase</keyword>
<dbReference type="GO" id="GO:0003746">
    <property type="term" value="F:translation elongation factor activity"/>
    <property type="evidence" value="ECO:0007669"/>
    <property type="project" value="UniProtKB-KW"/>
</dbReference>
<dbReference type="EMBL" id="VNKQ01000003">
    <property type="protein sequence ID" value="KAG0652229.1"/>
    <property type="molecule type" value="Genomic_DNA"/>
</dbReference>
<dbReference type="AlphaFoldDB" id="A0A9P7B0M4"/>
<keyword evidence="8" id="KW-0251">Elongation factor</keyword>
<evidence type="ECO:0000313" key="8">
    <source>
        <dbReference type="EMBL" id="KAG0652229.1"/>
    </source>
</evidence>
<dbReference type="GO" id="GO:0016279">
    <property type="term" value="F:protein-lysine N-methyltransferase activity"/>
    <property type="evidence" value="ECO:0007669"/>
    <property type="project" value="UniProtKB-UniRule"/>
</dbReference>
<sequence length="270" mass="30206">MGSNTTPKPTHLEPSPLGTKEYWDSLYATEITNHSVDPSDEGTIWFDDSAAEDKVLSFLESQILEARILGADATKDNCSLLDLGTGNGHFLFRLREGGEDSDGEEEEGEEGQKGWGGRMLGVDYSERSVEFARRIARDKQSAGGEGREVEFKWWDIMTQSPTGVVLDGENEKGWDIVLDKGTFDAISLSEEKDENGRRICEGYKERVLPLIREGGIFLVTSCNWTEEELSSWFAGGELEYVDKIQYKSFSFGGRKGQTISSVCFRKRALR</sequence>
<reference evidence="8" key="1">
    <citation type="submission" date="2019-07" db="EMBL/GenBank/DDBJ databases">
        <title>Hyphodiscus hymeniophilus genome sequencing and assembly.</title>
        <authorList>
            <person name="Kramer G."/>
            <person name="Nodwell J."/>
        </authorList>
    </citation>
    <scope>NUCLEOTIDE SEQUENCE</scope>
    <source>
        <strain evidence="8">ATCC 34498</strain>
    </source>
</reference>
<gene>
    <name evidence="5" type="primary">EFM4</name>
    <name evidence="8" type="ORF">D0Z07_1269</name>
</gene>
<dbReference type="Pfam" id="PF13847">
    <property type="entry name" value="Methyltransf_31"/>
    <property type="match status" value="1"/>
</dbReference>
<dbReference type="Proteomes" id="UP000785200">
    <property type="component" value="Unassembled WGS sequence"/>
</dbReference>
<dbReference type="OrthoDB" id="10069295at2759"/>
<keyword evidence="1 5" id="KW-0963">Cytoplasm</keyword>